<evidence type="ECO:0000313" key="3">
    <source>
        <dbReference type="EMBL" id="ELZ31415.1"/>
    </source>
</evidence>
<evidence type="ECO:0000256" key="1">
    <source>
        <dbReference type="ARBA" id="ARBA00022741"/>
    </source>
</evidence>
<organism evidence="3 4">
    <name type="scientific">Halogeometricum pallidum JCM 14848</name>
    <dbReference type="NCBI Taxonomy" id="1227487"/>
    <lineage>
        <taxon>Archaea</taxon>
        <taxon>Methanobacteriati</taxon>
        <taxon>Methanobacteriota</taxon>
        <taxon>Stenosarchaea group</taxon>
        <taxon>Halobacteria</taxon>
        <taxon>Halobacteriales</taxon>
        <taxon>Haloferacaceae</taxon>
        <taxon>Halogeometricum</taxon>
    </lineage>
</organism>
<dbReference type="Pfam" id="PF23442">
    <property type="entry name" value="DUF7125"/>
    <property type="match status" value="1"/>
</dbReference>
<dbReference type="Gene3D" id="3.40.50.300">
    <property type="entry name" value="P-loop containing nucleotide triphosphate hydrolases"/>
    <property type="match status" value="1"/>
</dbReference>
<keyword evidence="1" id="KW-0547">Nucleotide-binding</keyword>
<protein>
    <submittedName>
        <fullName evidence="3">Uncharacterized protein</fullName>
    </submittedName>
</protein>
<dbReference type="InterPro" id="IPR027417">
    <property type="entry name" value="P-loop_NTPase"/>
</dbReference>
<dbReference type="InParanoid" id="M0D7E1"/>
<dbReference type="Proteomes" id="UP000011513">
    <property type="component" value="Unassembled WGS sequence"/>
</dbReference>
<evidence type="ECO:0000256" key="2">
    <source>
        <dbReference type="ARBA" id="ARBA00022840"/>
    </source>
</evidence>
<dbReference type="OrthoDB" id="49711at2157"/>
<evidence type="ECO:0000313" key="4">
    <source>
        <dbReference type="Proteomes" id="UP000011513"/>
    </source>
</evidence>
<dbReference type="SUPFAM" id="SSF52540">
    <property type="entry name" value="P-loop containing nucleoside triphosphate hydrolases"/>
    <property type="match status" value="1"/>
</dbReference>
<reference evidence="3 4" key="1">
    <citation type="journal article" date="2014" name="PLoS Genet.">
        <title>Phylogenetically driven sequencing of extremely halophilic archaea reveals strategies for static and dynamic osmo-response.</title>
        <authorList>
            <person name="Becker E.A."/>
            <person name="Seitzer P.M."/>
            <person name="Tritt A."/>
            <person name="Larsen D."/>
            <person name="Krusor M."/>
            <person name="Yao A.I."/>
            <person name="Wu D."/>
            <person name="Madern D."/>
            <person name="Eisen J.A."/>
            <person name="Darling A.E."/>
            <person name="Facciotti M.T."/>
        </authorList>
    </citation>
    <scope>NUCLEOTIDE SEQUENCE [LARGE SCALE GENOMIC DNA]</scope>
    <source>
        <strain evidence="3 4">JCM 14848</strain>
    </source>
</reference>
<dbReference type="EMBL" id="AOIV01000021">
    <property type="protein sequence ID" value="ELZ31415.1"/>
    <property type="molecule type" value="Genomic_DNA"/>
</dbReference>
<gene>
    <name evidence="3" type="ORF">C474_08947</name>
</gene>
<dbReference type="PANTHER" id="PTHR43637">
    <property type="entry name" value="UPF0273 PROTEIN TM_0370"/>
    <property type="match status" value="1"/>
</dbReference>
<dbReference type="PATRIC" id="fig|1227487.5.peg.1796"/>
<sequence length="207" mass="22669">MSGRFETGIELLDRRLSGGVPRGSLTAVLAPPASQSELLLYEIATARPTLYVSPVRAVDDVDSAMVGLRRARDDIVVTSVDPTEPEMVLRLLDALPDASTLVVDPMEVFEALPAARYWSFLNDLRDGLDAANAVGFLHCLNGRQVPAHRDTTEYVADLVFELSTERRGDVVENYLTVPKFRGGEALEDVIKLTLTTDVDVDVSRNIV</sequence>
<name>M0D7E1_HALPD</name>
<dbReference type="InterPro" id="IPR055549">
    <property type="entry name" value="DUF7125"/>
</dbReference>
<proteinExistence type="predicted"/>
<dbReference type="GO" id="GO:0005524">
    <property type="term" value="F:ATP binding"/>
    <property type="evidence" value="ECO:0007669"/>
    <property type="project" value="UniProtKB-KW"/>
</dbReference>
<dbReference type="eggNOG" id="arCOG01175">
    <property type="taxonomic scope" value="Archaea"/>
</dbReference>
<accession>M0D7E1</accession>
<keyword evidence="4" id="KW-1185">Reference proteome</keyword>
<dbReference type="RefSeq" id="WP_008385962.1">
    <property type="nucleotide sequence ID" value="NZ_AOIV01000021.1"/>
</dbReference>
<keyword evidence="2" id="KW-0067">ATP-binding</keyword>
<comment type="caution">
    <text evidence="3">The sequence shown here is derived from an EMBL/GenBank/DDBJ whole genome shotgun (WGS) entry which is preliminary data.</text>
</comment>
<dbReference type="AlphaFoldDB" id="M0D7E1"/>